<dbReference type="PANTHER" id="PTHR48465:SF1">
    <property type="entry name" value="PROTEIN SSUH2 HOMOLOG"/>
    <property type="match status" value="1"/>
</dbReference>
<accession>A0AA88LKJ0</accession>
<gene>
    <name evidence="2" type="ORF">QYM36_001703</name>
</gene>
<protein>
    <recommendedName>
        <fullName evidence="4">Protein SSUH2 homolog</fullName>
    </recommendedName>
</protein>
<proteinExistence type="predicted"/>
<sequence>MVHRDCRRFSYKCHSSEVPEDAVVPSAPPLDLMDQLTGYEMTSYDSSVCVPPPDTAEESPEGGGTTRAPIATVPPLTEAQARAQLLSFVAEKCCWGRGAAKDMAITKIVTTSAYHYELQSFTEKRETSWAFTPYGGGEVDGPMYGTPPKPWEISATPTELFRNEIKILPVPHTASVKPCHRCKGTGSLLCQECHGKGWTRCLSCHGDGWHTDTSGNRERCYFCNSSSHGRGRQDCLKCNAKGRVACPPCDSYGQIRCFISLTVTWKTYTSEHIVEKTSGLPEGLIREVSGQVVLEEEGSRVIPLKNFPESTITLASSQLVMNHSQQWPDEKQLAQRHQVRLVPIYEIHYTWKRYQGKFHLYGYENKVYAPEYPQTCCWGCTIM</sequence>
<keyword evidence="3" id="KW-1185">Reference proteome</keyword>
<evidence type="ECO:0008006" key="4">
    <source>
        <dbReference type="Google" id="ProtNLM"/>
    </source>
</evidence>
<organism evidence="2 3">
    <name type="scientific">Artemia franciscana</name>
    <name type="common">Brine shrimp</name>
    <name type="synonym">Artemia sanfranciscana</name>
    <dbReference type="NCBI Taxonomy" id="6661"/>
    <lineage>
        <taxon>Eukaryota</taxon>
        <taxon>Metazoa</taxon>
        <taxon>Ecdysozoa</taxon>
        <taxon>Arthropoda</taxon>
        <taxon>Crustacea</taxon>
        <taxon>Branchiopoda</taxon>
        <taxon>Anostraca</taxon>
        <taxon>Artemiidae</taxon>
        <taxon>Artemia</taxon>
    </lineage>
</organism>
<dbReference type="InterPro" id="IPR052789">
    <property type="entry name" value="SSUH2_homolog"/>
</dbReference>
<dbReference type="PANTHER" id="PTHR48465">
    <property type="entry name" value="PROTEIN SSUH2 HOMOLOG"/>
    <property type="match status" value="1"/>
</dbReference>
<feature type="region of interest" description="Disordered" evidence="1">
    <location>
        <begin position="47"/>
        <end position="69"/>
    </location>
</feature>
<evidence type="ECO:0000313" key="2">
    <source>
        <dbReference type="EMBL" id="KAK2725340.1"/>
    </source>
</evidence>
<evidence type="ECO:0000313" key="3">
    <source>
        <dbReference type="Proteomes" id="UP001187531"/>
    </source>
</evidence>
<reference evidence="2" key="1">
    <citation type="submission" date="2023-07" db="EMBL/GenBank/DDBJ databases">
        <title>Chromosome-level genome assembly of Artemia franciscana.</title>
        <authorList>
            <person name="Jo E."/>
        </authorList>
    </citation>
    <scope>NUCLEOTIDE SEQUENCE</scope>
    <source>
        <tissue evidence="2">Whole body</tissue>
    </source>
</reference>
<dbReference type="AlphaFoldDB" id="A0AA88LKJ0"/>
<evidence type="ECO:0000256" key="1">
    <source>
        <dbReference type="SAM" id="MobiDB-lite"/>
    </source>
</evidence>
<name>A0AA88LKJ0_ARTSF</name>
<dbReference type="Proteomes" id="UP001187531">
    <property type="component" value="Unassembled WGS sequence"/>
</dbReference>
<comment type="caution">
    <text evidence="2">The sequence shown here is derived from an EMBL/GenBank/DDBJ whole genome shotgun (WGS) entry which is preliminary data.</text>
</comment>
<dbReference type="EMBL" id="JAVRJZ010000003">
    <property type="protein sequence ID" value="KAK2725340.1"/>
    <property type="molecule type" value="Genomic_DNA"/>
</dbReference>